<feature type="non-terminal residue" evidence="1">
    <location>
        <position position="91"/>
    </location>
</feature>
<keyword evidence="2" id="KW-1185">Reference proteome</keyword>
<sequence>MDKADENVLIPSYTNYHFGSLFDNISVVCESPVKTMKAVKNRVELEGMRNANIRDSVAMVEYLKDLEDKMLTGQKLQDPQAETSLHEMKSK</sequence>
<dbReference type="Proteomes" id="UP000053660">
    <property type="component" value="Unassembled WGS sequence"/>
</dbReference>
<dbReference type="AlphaFoldDB" id="A0A0B1SAS8"/>
<dbReference type="PANTHER" id="PTHR43763">
    <property type="entry name" value="XAA-PRO AMINOPEPTIDASE 1"/>
    <property type="match status" value="1"/>
</dbReference>
<dbReference type="EMBL" id="KN595706">
    <property type="protein sequence ID" value="KHJ80996.1"/>
    <property type="molecule type" value="Genomic_DNA"/>
</dbReference>
<evidence type="ECO:0000313" key="2">
    <source>
        <dbReference type="Proteomes" id="UP000053660"/>
    </source>
</evidence>
<evidence type="ECO:0000313" key="1">
    <source>
        <dbReference type="EMBL" id="KHJ80996.1"/>
    </source>
</evidence>
<dbReference type="PANTHER" id="PTHR43763:SF6">
    <property type="entry name" value="XAA-PRO AMINOPEPTIDASE 1"/>
    <property type="match status" value="1"/>
</dbReference>
<reference evidence="1 2" key="1">
    <citation type="submission" date="2014-03" db="EMBL/GenBank/DDBJ databases">
        <title>Draft genome of the hookworm Oesophagostomum dentatum.</title>
        <authorList>
            <person name="Mitreva M."/>
        </authorList>
    </citation>
    <scope>NUCLEOTIDE SEQUENCE [LARGE SCALE GENOMIC DNA]</scope>
    <source>
        <strain evidence="1 2">OD-Hann</strain>
    </source>
</reference>
<name>A0A0B1SAS8_OESDE</name>
<protein>
    <submittedName>
        <fullName evidence="1">Uncharacterized protein</fullName>
    </submittedName>
</protein>
<dbReference type="InterPro" id="IPR036005">
    <property type="entry name" value="Creatinase/aminopeptidase-like"/>
</dbReference>
<dbReference type="InterPro" id="IPR050422">
    <property type="entry name" value="X-Pro_aminopeptidase_P"/>
</dbReference>
<organism evidence="1 2">
    <name type="scientific">Oesophagostomum dentatum</name>
    <name type="common">Nodular worm</name>
    <dbReference type="NCBI Taxonomy" id="61180"/>
    <lineage>
        <taxon>Eukaryota</taxon>
        <taxon>Metazoa</taxon>
        <taxon>Ecdysozoa</taxon>
        <taxon>Nematoda</taxon>
        <taxon>Chromadorea</taxon>
        <taxon>Rhabditida</taxon>
        <taxon>Rhabditina</taxon>
        <taxon>Rhabditomorpha</taxon>
        <taxon>Strongyloidea</taxon>
        <taxon>Strongylidae</taxon>
        <taxon>Oesophagostomum</taxon>
    </lineage>
</organism>
<accession>A0A0B1SAS8</accession>
<gene>
    <name evidence="1" type="ORF">OESDEN_19322</name>
</gene>
<dbReference type="OrthoDB" id="9995434at2759"/>
<proteinExistence type="predicted"/>
<dbReference type="Gene3D" id="3.90.230.10">
    <property type="entry name" value="Creatinase/methionine aminopeptidase superfamily"/>
    <property type="match status" value="1"/>
</dbReference>